<dbReference type="EMBL" id="JACGWL010000016">
    <property type="protein sequence ID" value="KAK4385959.1"/>
    <property type="molecule type" value="Genomic_DNA"/>
</dbReference>
<evidence type="ECO:0000313" key="1">
    <source>
        <dbReference type="EMBL" id="KAK4385959.1"/>
    </source>
</evidence>
<accession>A0AAE1W3J6</accession>
<dbReference type="AlphaFoldDB" id="A0AAE1W3J6"/>
<comment type="caution">
    <text evidence="1">The sequence shown here is derived from an EMBL/GenBank/DDBJ whole genome shotgun (WGS) entry which is preliminary data.</text>
</comment>
<dbReference type="Proteomes" id="UP001289374">
    <property type="component" value="Unassembled WGS sequence"/>
</dbReference>
<gene>
    <name evidence="1" type="ORF">Sango_2719900</name>
</gene>
<name>A0AAE1W3J6_9LAMI</name>
<reference evidence="1" key="2">
    <citation type="journal article" date="2024" name="Plant">
        <title>Genomic evolution and insights into agronomic trait innovations of Sesamum species.</title>
        <authorList>
            <person name="Miao H."/>
            <person name="Wang L."/>
            <person name="Qu L."/>
            <person name="Liu H."/>
            <person name="Sun Y."/>
            <person name="Le M."/>
            <person name="Wang Q."/>
            <person name="Wei S."/>
            <person name="Zheng Y."/>
            <person name="Lin W."/>
            <person name="Duan Y."/>
            <person name="Cao H."/>
            <person name="Xiong S."/>
            <person name="Wang X."/>
            <person name="Wei L."/>
            <person name="Li C."/>
            <person name="Ma Q."/>
            <person name="Ju M."/>
            <person name="Zhao R."/>
            <person name="Li G."/>
            <person name="Mu C."/>
            <person name="Tian Q."/>
            <person name="Mei H."/>
            <person name="Zhang T."/>
            <person name="Gao T."/>
            <person name="Zhang H."/>
        </authorList>
    </citation>
    <scope>NUCLEOTIDE SEQUENCE</scope>
    <source>
        <strain evidence="1">K16</strain>
    </source>
</reference>
<protein>
    <submittedName>
        <fullName evidence="1">Uncharacterized protein</fullName>
    </submittedName>
</protein>
<sequence length="282" mass="32115">MRIVLNFEEQGYVLNGPPSSALPEDFSPEERLMFEKWHGDNRKVCNIILVSMSNDIRKQYDKLDGVSSIMLRMSNVCAVPDRHIRYATKKSFSWTKLAKGSTEQSHRVKMLSLVEKLEGLKAGLDNDTYIDERLRPPKRMTRWPDTRRGRMERGRLLQPLHALPMPLLPLLPLWEWAKGKAKPGVLSGAIRSRRVTKDEMILRLGDGKAVAAEAVGSVELAISHHVEPDFVEYGPVHDEFYCPLSFWGYALETATKLLNMVPSKKISQMPYEISHGKPASYK</sequence>
<keyword evidence="2" id="KW-1185">Reference proteome</keyword>
<organism evidence="1 2">
    <name type="scientific">Sesamum angolense</name>
    <dbReference type="NCBI Taxonomy" id="2727404"/>
    <lineage>
        <taxon>Eukaryota</taxon>
        <taxon>Viridiplantae</taxon>
        <taxon>Streptophyta</taxon>
        <taxon>Embryophyta</taxon>
        <taxon>Tracheophyta</taxon>
        <taxon>Spermatophyta</taxon>
        <taxon>Magnoliopsida</taxon>
        <taxon>eudicotyledons</taxon>
        <taxon>Gunneridae</taxon>
        <taxon>Pentapetalae</taxon>
        <taxon>asterids</taxon>
        <taxon>lamiids</taxon>
        <taxon>Lamiales</taxon>
        <taxon>Pedaliaceae</taxon>
        <taxon>Sesamum</taxon>
    </lineage>
</organism>
<evidence type="ECO:0000313" key="2">
    <source>
        <dbReference type="Proteomes" id="UP001289374"/>
    </source>
</evidence>
<proteinExistence type="predicted"/>
<reference evidence="1" key="1">
    <citation type="submission" date="2020-06" db="EMBL/GenBank/DDBJ databases">
        <authorList>
            <person name="Li T."/>
            <person name="Hu X."/>
            <person name="Zhang T."/>
            <person name="Song X."/>
            <person name="Zhang H."/>
            <person name="Dai N."/>
            <person name="Sheng W."/>
            <person name="Hou X."/>
            <person name="Wei L."/>
        </authorList>
    </citation>
    <scope>NUCLEOTIDE SEQUENCE</scope>
    <source>
        <strain evidence="1">K16</strain>
        <tissue evidence="1">Leaf</tissue>
    </source>
</reference>